<evidence type="ECO:0000313" key="2">
    <source>
        <dbReference type="Proteomes" id="UP001302719"/>
    </source>
</evidence>
<gene>
    <name evidence="1" type="ORF">PP769_07230</name>
</gene>
<name>A0AA96GDD6_9BACT</name>
<dbReference type="EMBL" id="CP116967">
    <property type="protein sequence ID" value="WNM59541.1"/>
    <property type="molecule type" value="Genomic_DNA"/>
</dbReference>
<dbReference type="KEGG" id="nall:PP769_07230"/>
<protein>
    <submittedName>
        <fullName evidence="1">Uncharacterized protein</fullName>
    </submittedName>
</protein>
<proteinExistence type="predicted"/>
<evidence type="ECO:0000313" key="1">
    <source>
        <dbReference type="EMBL" id="WNM59541.1"/>
    </source>
</evidence>
<dbReference type="Proteomes" id="UP001302719">
    <property type="component" value="Chromosome"/>
</dbReference>
<sequence length="68" mass="7494">MASSQQLKLSVCDCSRVHLTYGSITLHFQKEEFLAYATQLTRMAAQVSNTTGFRRAPSLADAKATTCH</sequence>
<accession>A0AA96GDD6</accession>
<reference evidence="1 2" key="1">
    <citation type="submission" date="2023-01" db="EMBL/GenBank/DDBJ databases">
        <title>Cultivation and genomic characterization of new, ubiquitous marine nitrite-oxidizing bacteria from the Nitrospirales.</title>
        <authorList>
            <person name="Mueller A.J."/>
            <person name="Daebeler A."/>
            <person name="Herbold C.W."/>
            <person name="Kirkegaard R.H."/>
            <person name="Daims H."/>
        </authorList>
    </citation>
    <scope>NUCLEOTIDE SEQUENCE [LARGE SCALE GENOMIC DNA]</scope>
    <source>
        <strain evidence="1 2">VA</strain>
    </source>
</reference>
<dbReference type="RefSeq" id="WP_312646310.1">
    <property type="nucleotide sequence ID" value="NZ_CP116967.1"/>
</dbReference>
<organism evidence="1 2">
    <name type="scientific">Candidatus Nitrospira allomarina</name>
    <dbReference type="NCBI Taxonomy" id="3020900"/>
    <lineage>
        <taxon>Bacteria</taxon>
        <taxon>Pseudomonadati</taxon>
        <taxon>Nitrospirota</taxon>
        <taxon>Nitrospiria</taxon>
        <taxon>Nitrospirales</taxon>
        <taxon>Nitrospiraceae</taxon>
        <taxon>Nitrospira</taxon>
    </lineage>
</organism>
<keyword evidence="2" id="KW-1185">Reference proteome</keyword>
<dbReference type="AlphaFoldDB" id="A0AA96GDD6"/>